<comment type="catalytic activity">
    <reaction evidence="1">
        <text>Hydrolytically removes 5'-nucleotides successively from the 3'-hydroxy termini of 3'-hydroxy-terminated oligonucleotides.</text>
        <dbReference type="EC" id="3.1.4.1"/>
    </reaction>
</comment>
<evidence type="ECO:0000256" key="1">
    <source>
        <dbReference type="RuleBase" id="RU365033"/>
    </source>
</evidence>
<dbReference type="EC" id="3.1.4.1" evidence="1"/>
<dbReference type="PANTHER" id="PTHR15749:SF4">
    <property type="entry name" value="FANCONI-ASSOCIATED NUCLEASE 1"/>
    <property type="match status" value="1"/>
</dbReference>
<sequence>MKTHSRNSTNDSALTFLIEPFHTATWYVLRYYGASINATDVLLCGTLMSVTLKDEKQSEKGARPDAAVELLLQLAIRPTKWFRVKDIEENYAEYIHVGHAMRVLTTAPLNVNCEADAASKDKKIVNVVTGETAAQLLLTDIDLVIEILRAMNSSALRQFALLCQQGGQGTLRYSATNSRSVESRCTVAMLENSPFCTQGTPTSAKGSLSKSLSQKEELIDRILSHSREAQFCTAWDTVIGSVCCVHPRIKTSIWQISELTRTIMFTGFRNVSPLLGVAKSSGSDFEGLLLLARKPCLHQYLREIRAPVPPWSLAEGTREPSMLSVASLHLSSSTESLSSFLEALQLRKRLLQMHEKKASWGKGLELILEYQETIKNGLRRLEQIQQESAVQNSFNGVPRKRAYSAVDDDSENKNRAYSVEYLLQSGGLLYEHLLPFLPKYCWFECVELLIPMLEYKKEWAKANAWLKILLNEPVYVIKSSCGYVTFPFVFKYEKHGKWWYYMATNLVHMGKKEKAFDVLQVQQLKWQKRVIVPCQIGTEKSENVPERLQRRGRQLLAIFQQKKTIGRGNRNGLALFNAIGEDHRSQFRSRPCRVAIEKMLSTLHRDINRWTPLNEKNALFRKQLQLAPHVHINAKRDPTKSTLWADCEQTIPFCTMEDFVLQWFSKAWRGKGQNGTSCKHSAKWTGLCCDGHWFDRIARLLLRDAYQFNPDDDSSNLVGEVGAPKFVWLAPMQEGPLDLDVGSIGFRLLRRDLIEKRIEFLEQCSKEAFISDALQRWGPCTNQEKADDFVLSASPNDYRMP</sequence>
<dbReference type="GO" id="GO:0008409">
    <property type="term" value="F:5'-3' exonuclease activity"/>
    <property type="evidence" value="ECO:0007669"/>
    <property type="project" value="TreeGrafter"/>
</dbReference>
<dbReference type="InterPro" id="IPR033315">
    <property type="entry name" value="Fan1-like"/>
</dbReference>
<keyword evidence="1" id="KW-0234">DNA repair</keyword>
<keyword evidence="1" id="KW-0479">Metal-binding</keyword>
<proteinExistence type="inferred from homology"/>
<keyword evidence="1" id="KW-0378">Hydrolase</keyword>
<protein>
    <recommendedName>
        <fullName evidence="1">Fanconi-associated nuclease</fullName>
        <ecNumber evidence="1">3.1.4.1</ecNumber>
    </recommendedName>
</protein>
<dbReference type="GO" id="GO:0017108">
    <property type="term" value="F:5'-flap endonuclease activity"/>
    <property type="evidence" value="ECO:0007669"/>
    <property type="project" value="TreeGrafter"/>
</dbReference>
<dbReference type="PANTHER" id="PTHR15749">
    <property type="entry name" value="FANCONI-ASSOCIATED NUCLEASE 1"/>
    <property type="match status" value="1"/>
</dbReference>
<organism evidence="2">
    <name type="scientific">Trypanosoma vivax (strain Y486)</name>
    <dbReference type="NCBI Taxonomy" id="1055687"/>
    <lineage>
        <taxon>Eukaryota</taxon>
        <taxon>Discoba</taxon>
        <taxon>Euglenozoa</taxon>
        <taxon>Kinetoplastea</taxon>
        <taxon>Metakinetoplastina</taxon>
        <taxon>Trypanosomatida</taxon>
        <taxon>Trypanosomatidae</taxon>
        <taxon>Trypanosoma</taxon>
        <taxon>Duttonella</taxon>
    </lineage>
</organism>
<dbReference type="GO" id="GO:0070336">
    <property type="term" value="F:flap-structured DNA binding"/>
    <property type="evidence" value="ECO:0007669"/>
    <property type="project" value="TreeGrafter"/>
</dbReference>
<dbReference type="GO" id="GO:0005634">
    <property type="term" value="C:nucleus"/>
    <property type="evidence" value="ECO:0007669"/>
    <property type="project" value="UniProtKB-SubCell"/>
</dbReference>
<dbReference type="VEuPathDB" id="TriTrypDB:TvY486_1007330"/>
<keyword evidence="1" id="KW-0539">Nucleus</keyword>
<comment type="cofactor">
    <cofactor evidence="1">
        <name>Mg(2+)</name>
        <dbReference type="ChEBI" id="CHEBI:18420"/>
    </cofactor>
    <cofactor evidence="1">
        <name>Mn(2+)</name>
        <dbReference type="ChEBI" id="CHEBI:29035"/>
    </cofactor>
</comment>
<keyword evidence="1" id="KW-0227">DNA damage</keyword>
<dbReference type="AlphaFoldDB" id="G0U730"/>
<keyword evidence="1" id="KW-0460">Magnesium</keyword>
<keyword evidence="1" id="KW-0540">Nuclease</keyword>
<name>G0U730_TRYVY</name>
<dbReference type="GO" id="GO:0046872">
    <property type="term" value="F:metal ion binding"/>
    <property type="evidence" value="ECO:0007669"/>
    <property type="project" value="UniProtKB-KW"/>
</dbReference>
<feature type="non-terminal residue" evidence="2">
    <location>
        <position position="801"/>
    </location>
</feature>
<accession>G0U730</accession>
<comment type="subcellular location">
    <subcellularLocation>
        <location evidence="1">Nucleus</location>
    </subcellularLocation>
</comment>
<dbReference type="EMBL" id="HE573026">
    <property type="protein sequence ID" value="CCC51687.1"/>
    <property type="molecule type" value="Genomic_DNA"/>
</dbReference>
<dbReference type="GO" id="GO:0004528">
    <property type="term" value="F:phosphodiesterase I activity"/>
    <property type="evidence" value="ECO:0007669"/>
    <property type="project" value="UniProtKB-EC"/>
</dbReference>
<comment type="function">
    <text evidence="1">Nuclease required for the repair of DNA interstrand cross-links (ICL). Acts as a 5'-3' exonuclease that anchors at a cut end of DNA and cleaves DNA successively at every third nucleotide, allowing to excise an ICL from one strand through flanking incisions.</text>
</comment>
<gene>
    <name evidence="2" type="ORF">TVY486_1007330</name>
</gene>
<keyword evidence="1" id="KW-0464">Manganese</keyword>
<comment type="similarity">
    <text evidence="1">Belongs to the FAN1 family.</text>
</comment>
<dbReference type="GO" id="GO:0036297">
    <property type="term" value="P:interstrand cross-link repair"/>
    <property type="evidence" value="ECO:0007669"/>
    <property type="project" value="InterPro"/>
</dbReference>
<evidence type="ECO:0000313" key="2">
    <source>
        <dbReference type="EMBL" id="CCC51687.1"/>
    </source>
</evidence>
<reference evidence="2" key="1">
    <citation type="journal article" date="2012" name="Proc. Natl. Acad. Sci. U.S.A.">
        <title>Antigenic diversity is generated by distinct evolutionary mechanisms in African trypanosome species.</title>
        <authorList>
            <person name="Jackson A.P."/>
            <person name="Berry A."/>
            <person name="Aslett M."/>
            <person name="Allison H.C."/>
            <person name="Burton P."/>
            <person name="Vavrova-Anderson J."/>
            <person name="Brown R."/>
            <person name="Browne H."/>
            <person name="Corton N."/>
            <person name="Hauser H."/>
            <person name="Gamble J."/>
            <person name="Gilderthorp R."/>
            <person name="Marcello L."/>
            <person name="McQuillan J."/>
            <person name="Otto T.D."/>
            <person name="Quail M.A."/>
            <person name="Sanders M.J."/>
            <person name="van Tonder A."/>
            <person name="Ginger M.L."/>
            <person name="Field M.C."/>
            <person name="Barry J.D."/>
            <person name="Hertz-Fowler C."/>
            <person name="Berriman M."/>
        </authorList>
    </citation>
    <scope>NUCLEOTIDE SEQUENCE</scope>
    <source>
        <strain evidence="2">Y486</strain>
    </source>
</reference>